<reference evidence="2 3" key="1">
    <citation type="submission" date="2019-02" db="EMBL/GenBank/DDBJ databases">
        <title>Complete Genome Sequence of Desulfovibrio desulfuricans IC1, a Sulfonate Utilizing Anaerobe.</title>
        <authorList>
            <person name="Day L.A."/>
            <person name="De Leon K.B."/>
            <person name="Wall J.D."/>
        </authorList>
    </citation>
    <scope>NUCLEOTIDE SEQUENCE [LARGE SCALE GENOMIC DNA]</scope>
    <source>
        <strain evidence="2 3">IC1</strain>
    </source>
</reference>
<name>A0A4P7UF13_DESDE</name>
<feature type="region of interest" description="Disordered" evidence="1">
    <location>
        <begin position="454"/>
        <end position="473"/>
    </location>
</feature>
<dbReference type="OrthoDB" id="5442814at2"/>
<dbReference type="InterPro" id="IPR011990">
    <property type="entry name" value="TPR-like_helical_dom_sf"/>
</dbReference>
<dbReference type="Gene3D" id="1.25.40.10">
    <property type="entry name" value="Tetratricopeptide repeat domain"/>
    <property type="match status" value="1"/>
</dbReference>
<proteinExistence type="predicted"/>
<feature type="compositionally biased region" description="Low complexity" evidence="1">
    <location>
        <begin position="46"/>
        <end position="72"/>
    </location>
</feature>
<accession>A0A4P7UF13</accession>
<sequence>MRALRPLLFGMTLAVMLEIFALPPVITTGGRAYAAENSPNQPPLPAANNAGAPSQDAAAPSPQGQDAAAPSPDDMPLASKPGSLPLASPVKSSAQCPVAPLPPHAQKLCAEAAAQLEALRAAAAQLPNRRDIRMGVTEANERTALAAELYTALVEGSPAMADADGGPAAQGVTVTLLARPDAAETLLRLLRNPDVLLTRRLLLTDLANALASARQVADELAAADAMTGGQIRANIEPGSGGTWYVAKATPPGQIKQNPPMPVMPDARQEAARRAALHKADILAVELTACLAAMDVLRLEPEGWLTGAAALPLLEKSAADLPGSAALRLLLAESQLQSGMPQRSIASAAAALDLAPDLTRARYIRALAHWRLQQLALAEDDLSAALDATPEAFLHTADRVRLLRARGALRMLRNNTQGTCADLTAACALGDCEGLAAAREQQLCLTPSVHDAVAPATQPTATDQPQPPHKAATP</sequence>
<feature type="region of interest" description="Disordered" evidence="1">
    <location>
        <begin position="33"/>
        <end position="95"/>
    </location>
</feature>
<dbReference type="RefSeq" id="WP_136398665.1">
    <property type="nucleotide sequence ID" value="NZ_CP036295.1"/>
</dbReference>
<dbReference type="Proteomes" id="UP000297065">
    <property type="component" value="Chromosome"/>
</dbReference>
<feature type="compositionally biased region" description="Low complexity" evidence="1">
    <location>
        <begin position="454"/>
        <end position="463"/>
    </location>
</feature>
<dbReference type="SUPFAM" id="SSF48452">
    <property type="entry name" value="TPR-like"/>
    <property type="match status" value="1"/>
</dbReference>
<dbReference type="AlphaFoldDB" id="A0A4P7UF13"/>
<protein>
    <submittedName>
        <fullName evidence="2">Uncharacterized protein</fullName>
    </submittedName>
</protein>
<dbReference type="EMBL" id="CP036295">
    <property type="protein sequence ID" value="QCC84416.1"/>
    <property type="molecule type" value="Genomic_DNA"/>
</dbReference>
<gene>
    <name evidence="2" type="ORF">DDIC_00685</name>
</gene>
<evidence type="ECO:0000256" key="1">
    <source>
        <dbReference type="SAM" id="MobiDB-lite"/>
    </source>
</evidence>
<evidence type="ECO:0000313" key="3">
    <source>
        <dbReference type="Proteomes" id="UP000297065"/>
    </source>
</evidence>
<evidence type="ECO:0000313" key="2">
    <source>
        <dbReference type="EMBL" id="QCC84416.1"/>
    </source>
</evidence>
<organism evidence="2 3">
    <name type="scientific">Desulfovibrio desulfuricans</name>
    <dbReference type="NCBI Taxonomy" id="876"/>
    <lineage>
        <taxon>Bacteria</taxon>
        <taxon>Pseudomonadati</taxon>
        <taxon>Thermodesulfobacteriota</taxon>
        <taxon>Desulfovibrionia</taxon>
        <taxon>Desulfovibrionales</taxon>
        <taxon>Desulfovibrionaceae</taxon>
        <taxon>Desulfovibrio</taxon>
    </lineage>
</organism>